<keyword evidence="11" id="KW-0325">Glycoprotein</keyword>
<dbReference type="Proteomes" id="UP000472263">
    <property type="component" value="Chromosome 4"/>
</dbReference>
<evidence type="ECO:0000313" key="19">
    <source>
        <dbReference type="Proteomes" id="UP000472263"/>
    </source>
</evidence>
<feature type="domain" description="Cadherin" evidence="17">
    <location>
        <begin position="289"/>
        <end position="400"/>
    </location>
</feature>
<evidence type="ECO:0000256" key="8">
    <source>
        <dbReference type="ARBA" id="ARBA00022949"/>
    </source>
</evidence>
<evidence type="ECO:0000256" key="16">
    <source>
        <dbReference type="SAM" id="Phobius"/>
    </source>
</evidence>
<dbReference type="PRINTS" id="PR01818">
    <property type="entry name" value="DESMOCADHERN"/>
</dbReference>
<proteinExistence type="predicted"/>
<dbReference type="Pfam" id="PF00028">
    <property type="entry name" value="Cadherin"/>
    <property type="match status" value="3"/>
</dbReference>
<reference evidence="18" key="2">
    <citation type="submission" date="2025-08" db="UniProtKB">
        <authorList>
            <consortium name="Ensembl"/>
        </authorList>
    </citation>
    <scope>IDENTIFICATION</scope>
</reference>
<keyword evidence="8" id="KW-0965">Cell junction</keyword>
<dbReference type="Ensembl" id="ENSMMDT00005015474.1">
    <property type="protein sequence ID" value="ENSMMDP00005015066.1"/>
    <property type="gene ID" value="ENSMMDG00005007717.1"/>
</dbReference>
<dbReference type="GO" id="GO:0002009">
    <property type="term" value="P:morphogenesis of an epithelium"/>
    <property type="evidence" value="ECO:0007669"/>
    <property type="project" value="UniProtKB-ARBA"/>
</dbReference>
<dbReference type="FunFam" id="2.60.40.60:FF:000019">
    <property type="entry name" value="Cadherin 2"/>
    <property type="match status" value="1"/>
</dbReference>
<dbReference type="PROSITE" id="PS00232">
    <property type="entry name" value="CADHERIN_1"/>
    <property type="match status" value="1"/>
</dbReference>
<dbReference type="GO" id="GO:0007156">
    <property type="term" value="P:homophilic cell adhesion via plasma membrane adhesion molecules"/>
    <property type="evidence" value="ECO:0007669"/>
    <property type="project" value="InterPro"/>
</dbReference>
<feature type="transmembrane region" description="Helical" evidence="16">
    <location>
        <begin position="30"/>
        <end position="50"/>
    </location>
</feature>
<feature type="region of interest" description="Disordered" evidence="15">
    <location>
        <begin position="688"/>
        <end position="711"/>
    </location>
</feature>
<feature type="compositionally biased region" description="Basic and acidic residues" evidence="15">
    <location>
        <begin position="574"/>
        <end position="585"/>
    </location>
</feature>
<evidence type="ECO:0000313" key="18">
    <source>
        <dbReference type="Ensembl" id="ENSMMDP00005015066.1"/>
    </source>
</evidence>
<keyword evidence="9 16" id="KW-1133">Transmembrane helix</keyword>
<evidence type="ECO:0000256" key="9">
    <source>
        <dbReference type="ARBA" id="ARBA00022989"/>
    </source>
</evidence>
<sequence length="940" mass="100751">MLIFWDICHIIIFCIVIWCLQLATTLPMMVMITTSILYLLVFQLSGVATYKDGSKADKDITIRIKVVDENDNAPQFGIIEPGKVNELSPAGTLVMKITAYDADEPGNENSQIAYSIVSQDPPGGMFDISRDGNIYVTQSTLDREKHATYTLVVKGQDLNGKEGGNSETATVTINIQDVNDNPPTLEKEHYEGSIEENTEGVEVMRIKAVDLDLEHTENWEAVFDIIGGNEAGYFSIKTDPKTNEGILMLDKDVKDLDLQLAVKNKASPYGGTYSIKIKVKNQPEGPRFSPKVKAIPIPEGGDTVNIKQVIARYSAIDEDTGKPAENVRYVKGSDPGNWLSIDPKTAEIRLNKLPDRESPQLVNGTYFAQVLCISEDMPSKTATGTIAIQVEDFNDQCPKLTSHVQSMCTTADAVTVTAVDEDAFPNGAPFTFTVIPEETKGKWKVEGLNETSAILRAQDDMWPGSYEVAVEVRDQQGLACPDLQRIKVEVCTCVDGKVCGSRDALGSPRGAEIGASAVGLIFLGLLMLLLIPLLLLFCKCGGAGGLAGNFTEMPFDAKSHLIAYHTEGQGENTVGRHDGPGRDDGPGGDDGPGRAGQRPLLRKASCAADNQVTKDSLLVCDYEGQGSCASSVGCCSLLETDNDLQFLDDLGPKFKTLAEVCSGKEIQIERKKEINLPPMPTINTVTSVSSVMSAQQQPPQPPPQPKVTLPPPERTVLKESLERTHMVRENVATVKEVKEGAIKVREGMTNQGQTVLLQQQPVYYTTTPVLQPVNYIVQPQLQNTMLLAETPATNLQGMIVVNGAQTAAAPGMVLQGQTVMSGTPVQGQSMVLVERGGAVGQGVHVEGLGTNLIHTGNLSGSQAMMVVEGKVPVGSTQVLQGSQARLVQGGTLQRGSLSGSQSVLVVEGPKASGGQLVQGAGLLSEMSGLSGSQSVLYSKH</sequence>
<comment type="function">
    <text evidence="14">A component of desmosome cell-cell junctions which are required for positive regulation of cellular adhesion. Involved in the interaction of plaque proteins and intermediate filaments mediating cell-cell adhesion.</text>
</comment>
<dbReference type="PANTHER" id="PTHR24025">
    <property type="entry name" value="DESMOGLEIN FAMILY MEMBER"/>
    <property type="match status" value="1"/>
</dbReference>
<dbReference type="InterPro" id="IPR015919">
    <property type="entry name" value="Cadherin-like_sf"/>
</dbReference>
<evidence type="ECO:0000256" key="1">
    <source>
        <dbReference type="ARBA" id="ARBA00004568"/>
    </source>
</evidence>
<protein>
    <recommendedName>
        <fullName evidence="17">Cadherin domain-containing protein</fullName>
    </recommendedName>
</protein>
<keyword evidence="3 13" id="KW-0812">Transmembrane</keyword>
<feature type="compositionally biased region" description="Pro residues" evidence="15">
    <location>
        <begin position="698"/>
        <end position="711"/>
    </location>
</feature>
<dbReference type="GO" id="GO:0030057">
    <property type="term" value="C:desmosome"/>
    <property type="evidence" value="ECO:0007669"/>
    <property type="project" value="UniProtKB-SubCell"/>
</dbReference>
<dbReference type="InterPro" id="IPR050971">
    <property type="entry name" value="Cadherin-domain_protein"/>
</dbReference>
<dbReference type="InterPro" id="IPR027397">
    <property type="entry name" value="Catenin-bd_sf"/>
</dbReference>
<evidence type="ECO:0000256" key="11">
    <source>
        <dbReference type="ARBA" id="ARBA00023180"/>
    </source>
</evidence>
<evidence type="ECO:0000256" key="4">
    <source>
        <dbReference type="ARBA" id="ARBA00022723"/>
    </source>
</evidence>
<dbReference type="FunFam" id="2.60.40.60:FF:000068">
    <property type="entry name" value="Desmoglein 1"/>
    <property type="match status" value="1"/>
</dbReference>
<dbReference type="GO" id="GO:0045216">
    <property type="term" value="P:cell-cell junction organization"/>
    <property type="evidence" value="ECO:0007669"/>
    <property type="project" value="UniProtKB-ARBA"/>
</dbReference>
<feature type="domain" description="Cadherin" evidence="17">
    <location>
        <begin position="186"/>
        <end position="288"/>
    </location>
</feature>
<accession>A0A667Y0I7</accession>
<feature type="region of interest" description="Disordered" evidence="15">
    <location>
        <begin position="570"/>
        <end position="598"/>
    </location>
</feature>
<feature type="transmembrane region" description="Helical" evidence="16">
    <location>
        <begin position="517"/>
        <end position="537"/>
    </location>
</feature>
<dbReference type="Pfam" id="PF01049">
    <property type="entry name" value="CADH_Y-type_LIR"/>
    <property type="match status" value="1"/>
</dbReference>
<evidence type="ECO:0000256" key="2">
    <source>
        <dbReference type="ARBA" id="ARBA00022475"/>
    </source>
</evidence>
<keyword evidence="5" id="KW-0677">Repeat</keyword>
<feature type="compositionally biased region" description="Low complexity" evidence="15">
    <location>
        <begin position="688"/>
        <end position="697"/>
    </location>
</feature>
<dbReference type="SMART" id="SM00112">
    <property type="entry name" value="CA"/>
    <property type="match status" value="3"/>
</dbReference>
<dbReference type="GO" id="GO:0005509">
    <property type="term" value="F:calcium ion binding"/>
    <property type="evidence" value="ECO:0007669"/>
    <property type="project" value="UniProtKB-UniRule"/>
</dbReference>
<dbReference type="InterPro" id="IPR020894">
    <property type="entry name" value="Cadherin_CS"/>
</dbReference>
<dbReference type="InterPro" id="IPR002126">
    <property type="entry name" value="Cadherin-like_dom"/>
</dbReference>
<evidence type="ECO:0000256" key="3">
    <source>
        <dbReference type="ARBA" id="ARBA00022692"/>
    </source>
</evidence>
<evidence type="ECO:0000259" key="17">
    <source>
        <dbReference type="PROSITE" id="PS50268"/>
    </source>
</evidence>
<keyword evidence="19" id="KW-1185">Reference proteome</keyword>
<evidence type="ECO:0000256" key="10">
    <source>
        <dbReference type="ARBA" id="ARBA00023136"/>
    </source>
</evidence>
<feature type="transmembrane region" description="Helical" evidence="16">
    <location>
        <begin position="7"/>
        <end position="24"/>
    </location>
</feature>
<evidence type="ECO:0000256" key="14">
    <source>
        <dbReference type="RuleBase" id="RU004358"/>
    </source>
</evidence>
<evidence type="ECO:0000256" key="6">
    <source>
        <dbReference type="ARBA" id="ARBA00022837"/>
    </source>
</evidence>
<dbReference type="InParanoid" id="A0A667Y0I7"/>
<dbReference type="GeneTree" id="ENSGT01030000234624"/>
<dbReference type="SUPFAM" id="SSF49313">
    <property type="entry name" value="Cadherin-like"/>
    <property type="match status" value="4"/>
</dbReference>
<comment type="subcellular location">
    <subcellularLocation>
        <location evidence="1">Cell junction</location>
        <location evidence="1">Desmosome</location>
    </subcellularLocation>
    <subcellularLocation>
        <location evidence="13">Cell membrane</location>
        <topology evidence="13">Single-pass type I membrane protein</topology>
    </subcellularLocation>
</comment>
<organism evidence="18 19">
    <name type="scientific">Myripristis murdjan</name>
    <name type="common">pinecone soldierfish</name>
    <dbReference type="NCBI Taxonomy" id="586833"/>
    <lineage>
        <taxon>Eukaryota</taxon>
        <taxon>Metazoa</taxon>
        <taxon>Chordata</taxon>
        <taxon>Craniata</taxon>
        <taxon>Vertebrata</taxon>
        <taxon>Euteleostomi</taxon>
        <taxon>Actinopterygii</taxon>
        <taxon>Neopterygii</taxon>
        <taxon>Teleostei</taxon>
        <taxon>Neoteleostei</taxon>
        <taxon>Acanthomorphata</taxon>
        <taxon>Holocentriformes</taxon>
        <taxon>Holocentridae</taxon>
        <taxon>Myripristis</taxon>
    </lineage>
</organism>
<evidence type="ECO:0000256" key="13">
    <source>
        <dbReference type="RuleBase" id="RU003318"/>
    </source>
</evidence>
<reference evidence="18" key="3">
    <citation type="submission" date="2025-09" db="UniProtKB">
        <authorList>
            <consortium name="Ensembl"/>
        </authorList>
    </citation>
    <scope>IDENTIFICATION</scope>
</reference>
<dbReference type="AlphaFoldDB" id="A0A667Y0I7"/>
<dbReference type="Gene3D" id="2.60.40.60">
    <property type="entry name" value="Cadherins"/>
    <property type="match status" value="4"/>
</dbReference>
<evidence type="ECO:0000256" key="7">
    <source>
        <dbReference type="ARBA" id="ARBA00022889"/>
    </source>
</evidence>
<keyword evidence="6 12" id="KW-0106">Calcium</keyword>
<evidence type="ECO:0000256" key="5">
    <source>
        <dbReference type="ARBA" id="ARBA00022737"/>
    </source>
</evidence>
<dbReference type="CDD" id="cd11304">
    <property type="entry name" value="Cadherin_repeat"/>
    <property type="match status" value="2"/>
</dbReference>
<dbReference type="InterPro" id="IPR009122">
    <property type="entry name" value="Desmosomal_cadherin"/>
</dbReference>
<keyword evidence="7 13" id="KW-0130">Cell adhesion</keyword>
<name>A0A667Y0I7_9TELE</name>
<reference evidence="18" key="1">
    <citation type="submission" date="2019-06" db="EMBL/GenBank/DDBJ databases">
        <authorList>
            <consortium name="Wellcome Sanger Institute Data Sharing"/>
        </authorList>
    </citation>
    <scope>NUCLEOTIDE SEQUENCE [LARGE SCALE GENOMIC DNA]</scope>
</reference>
<dbReference type="FunFam" id="2.60.40.60:FF:000074">
    <property type="entry name" value="Desmoglein 4"/>
    <property type="match status" value="1"/>
</dbReference>
<dbReference type="FunFam" id="2.60.40.60:FF:000031">
    <property type="entry name" value="Cadherin 3"/>
    <property type="match status" value="1"/>
</dbReference>
<dbReference type="PROSITE" id="PS50268">
    <property type="entry name" value="CADHERIN_2"/>
    <property type="match status" value="3"/>
</dbReference>
<dbReference type="PANTHER" id="PTHR24025:SF29">
    <property type="entry name" value="DESMOGLEIN-2-LIKE-RELATED"/>
    <property type="match status" value="1"/>
</dbReference>
<feature type="domain" description="Cadherin" evidence="17">
    <location>
        <begin position="84"/>
        <end position="185"/>
    </location>
</feature>
<keyword evidence="2" id="KW-1003">Cell membrane</keyword>
<evidence type="ECO:0000256" key="15">
    <source>
        <dbReference type="SAM" id="MobiDB-lite"/>
    </source>
</evidence>
<keyword evidence="10 16" id="KW-0472">Membrane</keyword>
<dbReference type="InterPro" id="IPR000233">
    <property type="entry name" value="Cadherin_Y-type_LIR"/>
</dbReference>
<keyword evidence="4" id="KW-0479">Metal-binding</keyword>
<gene>
    <name evidence="18" type="primary">LOC115357396</name>
</gene>
<evidence type="ECO:0000256" key="12">
    <source>
        <dbReference type="PROSITE-ProRule" id="PRU00043"/>
    </source>
</evidence>
<dbReference type="Gene3D" id="4.10.900.10">
    <property type="entry name" value="TCF3-CBD (Catenin binding domain)"/>
    <property type="match status" value="1"/>
</dbReference>
<dbReference type="GO" id="GO:0005886">
    <property type="term" value="C:plasma membrane"/>
    <property type="evidence" value="ECO:0007669"/>
    <property type="project" value="UniProtKB-SubCell"/>
</dbReference>
<dbReference type="PRINTS" id="PR00205">
    <property type="entry name" value="CADHERIN"/>
</dbReference>